<sequence>MHLNAKESSGYKSGNARCNLKAARTSISIRQIVNRRKGLEIIREIVDDLHRQLTTLHKRSCHIDAGLNRGCDYKDIMDAVEENKFWKSRDSPGRRRRSIEEKTVKPAAASHGTQDAVVRSVQQAAN</sequence>
<protein>
    <submittedName>
        <fullName evidence="2">Uncharacterized protein</fullName>
    </submittedName>
</protein>
<dbReference type="EMBL" id="JARKHS020002107">
    <property type="protein sequence ID" value="KAK8787097.1"/>
    <property type="molecule type" value="Genomic_DNA"/>
</dbReference>
<evidence type="ECO:0000256" key="1">
    <source>
        <dbReference type="SAM" id="MobiDB-lite"/>
    </source>
</evidence>
<feature type="region of interest" description="Disordered" evidence="1">
    <location>
        <begin position="88"/>
        <end position="126"/>
    </location>
</feature>
<feature type="compositionally biased region" description="Basic and acidic residues" evidence="1">
    <location>
        <begin position="88"/>
        <end position="104"/>
    </location>
</feature>
<comment type="caution">
    <text evidence="2">The sequence shown here is derived from an EMBL/GenBank/DDBJ whole genome shotgun (WGS) entry which is preliminary data.</text>
</comment>
<name>A0AAQ4FII6_AMBAM</name>
<proteinExistence type="predicted"/>
<accession>A0AAQ4FII6</accession>
<keyword evidence="3" id="KW-1185">Reference proteome</keyword>
<gene>
    <name evidence="2" type="ORF">V5799_023126</name>
</gene>
<dbReference type="Proteomes" id="UP001321473">
    <property type="component" value="Unassembled WGS sequence"/>
</dbReference>
<organism evidence="2 3">
    <name type="scientific">Amblyomma americanum</name>
    <name type="common">Lone star tick</name>
    <dbReference type="NCBI Taxonomy" id="6943"/>
    <lineage>
        <taxon>Eukaryota</taxon>
        <taxon>Metazoa</taxon>
        <taxon>Ecdysozoa</taxon>
        <taxon>Arthropoda</taxon>
        <taxon>Chelicerata</taxon>
        <taxon>Arachnida</taxon>
        <taxon>Acari</taxon>
        <taxon>Parasitiformes</taxon>
        <taxon>Ixodida</taxon>
        <taxon>Ixodoidea</taxon>
        <taxon>Ixodidae</taxon>
        <taxon>Amblyomminae</taxon>
        <taxon>Amblyomma</taxon>
    </lineage>
</organism>
<reference evidence="2 3" key="1">
    <citation type="journal article" date="2023" name="Arcadia Sci">
        <title>De novo assembly of a long-read Amblyomma americanum tick genome.</title>
        <authorList>
            <person name="Chou S."/>
            <person name="Poskanzer K.E."/>
            <person name="Rollins M."/>
            <person name="Thuy-Boun P.S."/>
        </authorList>
    </citation>
    <scope>NUCLEOTIDE SEQUENCE [LARGE SCALE GENOMIC DNA]</scope>
    <source>
        <strain evidence="2">F_SG_1</strain>
        <tissue evidence="2">Salivary glands</tissue>
    </source>
</reference>
<evidence type="ECO:0000313" key="3">
    <source>
        <dbReference type="Proteomes" id="UP001321473"/>
    </source>
</evidence>
<evidence type="ECO:0000313" key="2">
    <source>
        <dbReference type="EMBL" id="KAK8787097.1"/>
    </source>
</evidence>
<dbReference type="AlphaFoldDB" id="A0AAQ4FII6"/>